<dbReference type="EMBL" id="CM046391">
    <property type="protein sequence ID" value="KAI8558852.1"/>
    <property type="molecule type" value="Genomic_DNA"/>
</dbReference>
<evidence type="ECO:0000313" key="2">
    <source>
        <dbReference type="Proteomes" id="UP001062846"/>
    </source>
</evidence>
<comment type="caution">
    <text evidence="1">The sequence shown here is derived from an EMBL/GenBank/DDBJ whole genome shotgun (WGS) entry which is preliminary data.</text>
</comment>
<proteinExistence type="predicted"/>
<evidence type="ECO:0000313" key="1">
    <source>
        <dbReference type="EMBL" id="KAI8558852.1"/>
    </source>
</evidence>
<organism evidence="1 2">
    <name type="scientific">Rhododendron molle</name>
    <name type="common">Chinese azalea</name>
    <name type="synonym">Azalea mollis</name>
    <dbReference type="NCBI Taxonomy" id="49168"/>
    <lineage>
        <taxon>Eukaryota</taxon>
        <taxon>Viridiplantae</taxon>
        <taxon>Streptophyta</taxon>
        <taxon>Embryophyta</taxon>
        <taxon>Tracheophyta</taxon>
        <taxon>Spermatophyta</taxon>
        <taxon>Magnoliopsida</taxon>
        <taxon>eudicotyledons</taxon>
        <taxon>Gunneridae</taxon>
        <taxon>Pentapetalae</taxon>
        <taxon>asterids</taxon>
        <taxon>Ericales</taxon>
        <taxon>Ericaceae</taxon>
        <taxon>Ericoideae</taxon>
        <taxon>Rhodoreae</taxon>
        <taxon>Rhododendron</taxon>
    </lineage>
</organism>
<protein>
    <submittedName>
        <fullName evidence="1">Uncharacterized protein</fullName>
    </submittedName>
</protein>
<keyword evidence="2" id="KW-1185">Reference proteome</keyword>
<accession>A0ACC0P260</accession>
<name>A0ACC0P260_RHOML</name>
<sequence>MVASFKFFIAIVLSCLIISKGQQRQDCALNQVQIFQAASGRVIQGKTERIVFLINLCECALLGVELNCQGFQSIEELDRSVFLGPTRDGRCLYVNKNLIRQNIARFTYAFDPQYNFSVKSLLRPNGTCIS</sequence>
<reference evidence="1" key="1">
    <citation type="submission" date="2022-02" db="EMBL/GenBank/DDBJ databases">
        <title>Plant Genome Project.</title>
        <authorList>
            <person name="Zhang R.-G."/>
        </authorList>
    </citation>
    <scope>NUCLEOTIDE SEQUENCE</scope>
    <source>
        <strain evidence="1">AT1</strain>
    </source>
</reference>
<dbReference type="Proteomes" id="UP001062846">
    <property type="component" value="Chromosome 4"/>
</dbReference>
<gene>
    <name evidence="1" type="ORF">RHMOL_Rhmol04G0128800</name>
</gene>